<dbReference type="Proteomes" id="UP001266305">
    <property type="component" value="Unassembled WGS sequence"/>
</dbReference>
<evidence type="ECO:0000313" key="3">
    <source>
        <dbReference type="Proteomes" id="UP001266305"/>
    </source>
</evidence>
<dbReference type="EMBL" id="JASSZA010000001">
    <property type="protein sequence ID" value="KAK2119782.1"/>
    <property type="molecule type" value="Genomic_DNA"/>
</dbReference>
<name>A0ABQ9WHK0_SAGOE</name>
<evidence type="ECO:0000313" key="2">
    <source>
        <dbReference type="EMBL" id="KAK2119782.1"/>
    </source>
</evidence>
<comment type="caution">
    <text evidence="2">The sequence shown here is derived from an EMBL/GenBank/DDBJ whole genome shotgun (WGS) entry which is preliminary data.</text>
</comment>
<evidence type="ECO:0000256" key="1">
    <source>
        <dbReference type="SAM" id="MobiDB-lite"/>
    </source>
</evidence>
<proteinExistence type="predicted"/>
<feature type="compositionally biased region" description="Polar residues" evidence="1">
    <location>
        <begin position="1"/>
        <end position="12"/>
    </location>
</feature>
<protein>
    <submittedName>
        <fullName evidence="2">Uncharacterized protein</fullName>
    </submittedName>
</protein>
<keyword evidence="3" id="KW-1185">Reference proteome</keyword>
<feature type="region of interest" description="Disordered" evidence="1">
    <location>
        <begin position="1"/>
        <end position="29"/>
    </location>
</feature>
<feature type="non-terminal residue" evidence="2">
    <location>
        <position position="77"/>
    </location>
</feature>
<sequence>YTMSLTGPSSATEGAVDVKRPHTEPGTLSEKVSRTLPRSFFSYCTGLLFPFTRCRQASWEAAAVARQEGAVAGTLVE</sequence>
<accession>A0ABQ9WHK0</accession>
<gene>
    <name evidence="2" type="ORF">P7K49_001168</name>
</gene>
<feature type="non-terminal residue" evidence="2">
    <location>
        <position position="1"/>
    </location>
</feature>
<organism evidence="2 3">
    <name type="scientific">Saguinus oedipus</name>
    <name type="common">Cotton-top tamarin</name>
    <name type="synonym">Oedipomidas oedipus</name>
    <dbReference type="NCBI Taxonomy" id="9490"/>
    <lineage>
        <taxon>Eukaryota</taxon>
        <taxon>Metazoa</taxon>
        <taxon>Chordata</taxon>
        <taxon>Craniata</taxon>
        <taxon>Vertebrata</taxon>
        <taxon>Euteleostomi</taxon>
        <taxon>Mammalia</taxon>
        <taxon>Eutheria</taxon>
        <taxon>Euarchontoglires</taxon>
        <taxon>Primates</taxon>
        <taxon>Haplorrhini</taxon>
        <taxon>Platyrrhini</taxon>
        <taxon>Cebidae</taxon>
        <taxon>Callitrichinae</taxon>
        <taxon>Saguinus</taxon>
    </lineage>
</organism>
<reference evidence="2 3" key="1">
    <citation type="submission" date="2023-05" db="EMBL/GenBank/DDBJ databases">
        <title>B98-5 Cell Line De Novo Hybrid Assembly: An Optical Mapping Approach.</title>
        <authorList>
            <person name="Kananen K."/>
            <person name="Auerbach J.A."/>
            <person name="Kautto E."/>
            <person name="Blachly J.S."/>
        </authorList>
    </citation>
    <scope>NUCLEOTIDE SEQUENCE [LARGE SCALE GENOMIC DNA]</scope>
    <source>
        <strain evidence="2">B95-8</strain>
        <tissue evidence="2">Cell line</tissue>
    </source>
</reference>